<dbReference type="EMBL" id="GL945431">
    <property type="protein sequence ID" value="EGO28053.1"/>
    <property type="molecule type" value="Genomic_DNA"/>
</dbReference>
<dbReference type="InterPro" id="IPR002893">
    <property type="entry name" value="Znf_MYND"/>
</dbReference>
<keyword evidence="2 4" id="KW-0863">Zinc-finger</keyword>
<dbReference type="Pfam" id="PF01753">
    <property type="entry name" value="zf-MYND"/>
    <property type="match status" value="1"/>
</dbReference>
<dbReference type="PROSITE" id="PS50865">
    <property type="entry name" value="ZF_MYND_2"/>
    <property type="match status" value="1"/>
</dbReference>
<sequence length="270" mass="30495">MPSDSKKFLKLECSKCRALRDPDEYKVCSGCKVVGYCSKKCQKAHWPSHKTSCLFIQNGKPVLQRHPLIKFVEHLRGDKTISSSLVPVLVAALDLTNHPENADKFCVMLVARLVPITSDDHYDDVAPARPGYKTPRARASSSLPGVTKHPKFVHLVRTYTLPLSVVGDTVGMAAIHCRRTTDALSLRDPRYTDAFVLRALWIPEDGVSAISFVDSLSRDLLERVEEVIQLRGKKAGKDTMDWLINHFNRQRRIYPEIREKVTVMDSVEDK</sequence>
<dbReference type="Proteomes" id="UP000008064">
    <property type="component" value="Unassembled WGS sequence"/>
</dbReference>
<gene>
    <name evidence="6" type="ORF">SERLADRAFT_462501</name>
</gene>
<dbReference type="GO" id="GO:0008270">
    <property type="term" value="F:zinc ion binding"/>
    <property type="evidence" value="ECO:0007669"/>
    <property type="project" value="UniProtKB-KW"/>
</dbReference>
<dbReference type="Gene3D" id="6.10.140.2220">
    <property type="match status" value="1"/>
</dbReference>
<evidence type="ECO:0000256" key="3">
    <source>
        <dbReference type="ARBA" id="ARBA00022833"/>
    </source>
</evidence>
<proteinExistence type="predicted"/>
<evidence type="ECO:0000256" key="1">
    <source>
        <dbReference type="ARBA" id="ARBA00022723"/>
    </source>
</evidence>
<organism>
    <name type="scientific">Serpula lacrymans var. lacrymans (strain S7.9)</name>
    <name type="common">Dry rot fungus</name>
    <dbReference type="NCBI Taxonomy" id="578457"/>
    <lineage>
        <taxon>Eukaryota</taxon>
        <taxon>Fungi</taxon>
        <taxon>Dikarya</taxon>
        <taxon>Basidiomycota</taxon>
        <taxon>Agaricomycotina</taxon>
        <taxon>Agaricomycetes</taxon>
        <taxon>Agaricomycetidae</taxon>
        <taxon>Boletales</taxon>
        <taxon>Coniophorineae</taxon>
        <taxon>Serpulaceae</taxon>
        <taxon>Serpula</taxon>
    </lineage>
</organism>
<keyword evidence="1" id="KW-0479">Metal-binding</keyword>
<accession>F8NNJ6</accession>
<dbReference type="RefSeq" id="XP_007316144.1">
    <property type="nucleotide sequence ID" value="XM_007316082.1"/>
</dbReference>
<dbReference type="KEGG" id="sla:SERLADRAFT_462501"/>
<evidence type="ECO:0000256" key="2">
    <source>
        <dbReference type="ARBA" id="ARBA00022771"/>
    </source>
</evidence>
<evidence type="ECO:0000256" key="4">
    <source>
        <dbReference type="PROSITE-ProRule" id="PRU00134"/>
    </source>
</evidence>
<reference evidence="6" key="1">
    <citation type="submission" date="2011-04" db="EMBL/GenBank/DDBJ databases">
        <title>Evolution of plant cell wall degrading machinery underlies the functional diversity of forest fungi.</title>
        <authorList>
            <consortium name="US DOE Joint Genome Institute (JGI-PGF)"/>
            <person name="Eastwood D.C."/>
            <person name="Floudas D."/>
            <person name="Binder M."/>
            <person name="Majcherczyk A."/>
            <person name="Schneider P."/>
            <person name="Aerts A."/>
            <person name="Asiegbu F.O."/>
            <person name="Baker S.E."/>
            <person name="Barry K."/>
            <person name="Bendiksby M."/>
            <person name="Blumentritt M."/>
            <person name="Coutinho P.M."/>
            <person name="Cullen D."/>
            <person name="Cullen D."/>
            <person name="Gathman A."/>
            <person name="Goodell B."/>
            <person name="Henrissat B."/>
            <person name="Ihrmark K."/>
            <person name="Kauserud H."/>
            <person name="Kohler A."/>
            <person name="LaButti K."/>
            <person name="Lapidus A."/>
            <person name="Lavin J.L."/>
            <person name="Lee Y.-H."/>
            <person name="Lindquist E."/>
            <person name="Lilly W."/>
            <person name="Lucas S."/>
            <person name="Morin E."/>
            <person name="Murat C."/>
            <person name="Oguiza J.A."/>
            <person name="Park J."/>
            <person name="Pisabarro A.G."/>
            <person name="Riley R."/>
            <person name="Rosling A."/>
            <person name="Salamov A."/>
            <person name="Schmidt O."/>
            <person name="Schmutz J."/>
            <person name="Skrede I."/>
            <person name="Stenlid J."/>
            <person name="Wiebenga A."/>
            <person name="Xie X."/>
            <person name="Kues U."/>
            <person name="Hibbett D.S."/>
            <person name="Hoffmeister D."/>
            <person name="Hogberg N."/>
            <person name="Martin F."/>
            <person name="Grigoriev I.V."/>
            <person name="Watkinson S.C."/>
        </authorList>
    </citation>
    <scope>NUCLEOTIDE SEQUENCE</scope>
    <source>
        <strain evidence="6">S7.9</strain>
    </source>
</reference>
<dbReference type="AlphaFoldDB" id="F8NNJ6"/>
<dbReference type="HOGENOM" id="CLU_1031185_0_0_1"/>
<dbReference type="SUPFAM" id="SSF144232">
    <property type="entry name" value="HIT/MYND zinc finger-like"/>
    <property type="match status" value="1"/>
</dbReference>
<dbReference type="PROSITE" id="PS01360">
    <property type="entry name" value="ZF_MYND_1"/>
    <property type="match status" value="1"/>
</dbReference>
<evidence type="ECO:0000313" key="6">
    <source>
        <dbReference type="EMBL" id="EGO28053.1"/>
    </source>
</evidence>
<dbReference type="OrthoDB" id="341421at2759"/>
<feature type="domain" description="MYND-type" evidence="5">
    <location>
        <begin position="13"/>
        <end position="53"/>
    </location>
</feature>
<protein>
    <recommendedName>
        <fullName evidence="5">MYND-type domain-containing protein</fullName>
    </recommendedName>
</protein>
<dbReference type="GeneID" id="18818383"/>
<keyword evidence="3" id="KW-0862">Zinc</keyword>
<evidence type="ECO:0000259" key="5">
    <source>
        <dbReference type="PROSITE" id="PS50865"/>
    </source>
</evidence>
<name>F8NNJ6_SERL9</name>